<organism evidence="2 3">
    <name type="scientific">Pleurodeles waltl</name>
    <name type="common">Iberian ribbed newt</name>
    <dbReference type="NCBI Taxonomy" id="8319"/>
    <lineage>
        <taxon>Eukaryota</taxon>
        <taxon>Metazoa</taxon>
        <taxon>Chordata</taxon>
        <taxon>Craniata</taxon>
        <taxon>Vertebrata</taxon>
        <taxon>Euteleostomi</taxon>
        <taxon>Amphibia</taxon>
        <taxon>Batrachia</taxon>
        <taxon>Caudata</taxon>
        <taxon>Salamandroidea</taxon>
        <taxon>Salamandridae</taxon>
        <taxon>Pleurodelinae</taxon>
        <taxon>Pleurodeles</taxon>
    </lineage>
</organism>
<dbReference type="AlphaFoldDB" id="A0AAV7NFH0"/>
<keyword evidence="3" id="KW-1185">Reference proteome</keyword>
<name>A0AAV7NFH0_PLEWA</name>
<protein>
    <submittedName>
        <fullName evidence="2">Uncharacterized protein</fullName>
    </submittedName>
</protein>
<proteinExistence type="predicted"/>
<comment type="caution">
    <text evidence="2">The sequence shown here is derived from an EMBL/GenBank/DDBJ whole genome shotgun (WGS) entry which is preliminary data.</text>
</comment>
<feature type="compositionally biased region" description="Gly residues" evidence="1">
    <location>
        <begin position="23"/>
        <end position="33"/>
    </location>
</feature>
<gene>
    <name evidence="2" type="ORF">NDU88_003108</name>
</gene>
<accession>A0AAV7NFH0</accession>
<evidence type="ECO:0000256" key="1">
    <source>
        <dbReference type="SAM" id="MobiDB-lite"/>
    </source>
</evidence>
<feature type="compositionally biased region" description="Basic and acidic residues" evidence="1">
    <location>
        <begin position="69"/>
        <end position="78"/>
    </location>
</feature>
<evidence type="ECO:0000313" key="2">
    <source>
        <dbReference type="EMBL" id="KAJ1114878.1"/>
    </source>
</evidence>
<reference evidence="2" key="1">
    <citation type="journal article" date="2022" name="bioRxiv">
        <title>Sequencing and chromosome-scale assembly of the giantPleurodeles waltlgenome.</title>
        <authorList>
            <person name="Brown T."/>
            <person name="Elewa A."/>
            <person name="Iarovenko S."/>
            <person name="Subramanian E."/>
            <person name="Araus A.J."/>
            <person name="Petzold A."/>
            <person name="Susuki M."/>
            <person name="Suzuki K.-i.T."/>
            <person name="Hayashi T."/>
            <person name="Toyoda A."/>
            <person name="Oliveira C."/>
            <person name="Osipova E."/>
            <person name="Leigh N.D."/>
            <person name="Simon A."/>
            <person name="Yun M.H."/>
        </authorList>
    </citation>
    <scope>NUCLEOTIDE SEQUENCE</scope>
    <source>
        <strain evidence="2">20211129_DDA</strain>
        <tissue evidence="2">Liver</tissue>
    </source>
</reference>
<dbReference type="Proteomes" id="UP001066276">
    <property type="component" value="Chromosome 8"/>
</dbReference>
<dbReference type="EMBL" id="JANPWB010000012">
    <property type="protein sequence ID" value="KAJ1114878.1"/>
    <property type="molecule type" value="Genomic_DNA"/>
</dbReference>
<evidence type="ECO:0000313" key="3">
    <source>
        <dbReference type="Proteomes" id="UP001066276"/>
    </source>
</evidence>
<sequence length="78" mass="8133">MPPPPESEEQERRGGYRACGWGPRSGGETGGAEGDQLLPETNSGEGAGTLEARTGLGGPQMRWGMGDEDAQREALADC</sequence>
<feature type="region of interest" description="Disordered" evidence="1">
    <location>
        <begin position="1"/>
        <end position="78"/>
    </location>
</feature>